<evidence type="ECO:0008006" key="3">
    <source>
        <dbReference type="Google" id="ProtNLM"/>
    </source>
</evidence>
<dbReference type="RefSeq" id="WP_198453202.1">
    <property type="nucleotide sequence ID" value="NZ_CP053562.1"/>
</dbReference>
<evidence type="ECO:0000313" key="2">
    <source>
        <dbReference type="Proteomes" id="UP000192422"/>
    </source>
</evidence>
<dbReference type="EMBL" id="CP053562">
    <property type="protein sequence ID" value="QPZ92323.1"/>
    <property type="molecule type" value="Genomic_DNA"/>
</dbReference>
<gene>
    <name evidence="1" type="ORF">AKL02_016445</name>
</gene>
<protein>
    <recommendedName>
        <fullName evidence="3">HEAT repeat domain-containing protein</fullName>
    </recommendedName>
</protein>
<reference evidence="1 2" key="1">
    <citation type="submission" date="2020-05" db="EMBL/GenBank/DDBJ databases">
        <title>Thioclava electrotropha strain Elox9 finished genome.</title>
        <authorList>
            <person name="Rowe A.R."/>
            <person name="Wilbanks E.G."/>
        </authorList>
    </citation>
    <scope>NUCLEOTIDE SEQUENCE [LARGE SCALE GENOMIC DNA]</scope>
    <source>
        <strain evidence="1 2">Elox9</strain>
    </source>
</reference>
<accession>A0ABX6YYN4</accession>
<dbReference type="Proteomes" id="UP000192422">
    <property type="component" value="Chromosome"/>
</dbReference>
<name>A0ABX6YYN4_9RHOB</name>
<organism evidence="1 2">
    <name type="scientific">Thioclava electrotropha</name>
    <dbReference type="NCBI Taxonomy" id="1549850"/>
    <lineage>
        <taxon>Bacteria</taxon>
        <taxon>Pseudomonadati</taxon>
        <taxon>Pseudomonadota</taxon>
        <taxon>Alphaproteobacteria</taxon>
        <taxon>Rhodobacterales</taxon>
        <taxon>Paracoccaceae</taxon>
        <taxon>Thioclava</taxon>
    </lineage>
</organism>
<proteinExistence type="predicted"/>
<sequence length="361" mass="40527">MSEEEELEARLAEAEASGKLIEETAARELRTERDNIATLLTQLHNDERINLTSDQNLEAIEALAHNDFWIAVHPITQAIAGLNCSHQGVLRLVSTLVTKAGNDGMAGQPNLALQEWSKNQPDHAAGIIEGIEQEDPLCLAHGLFAVLGLDDEDIASKLLASPKTKVRMIGLNALSRMETLPEDKRMETIDAALEVLASETVPEPRANAIQAAFRLWETLGPKKRYRQDELINAVGAHGDKQELSYLAAMLFLHHSGLSKNSVELILRWLSTAPSNSHATLNNLDHAIHRKDERWDFAQVAAVFEYCIPRLDTKPEGRTYYHFTQWLWEEPSNTSYVYTRWLENGNRELCGYLSELLQVSYP</sequence>
<evidence type="ECO:0000313" key="1">
    <source>
        <dbReference type="EMBL" id="QPZ92323.1"/>
    </source>
</evidence>
<keyword evidence="2" id="KW-1185">Reference proteome</keyword>